<organism evidence="3 4">
    <name type="scientific">Lentinula lateritia</name>
    <dbReference type="NCBI Taxonomy" id="40482"/>
    <lineage>
        <taxon>Eukaryota</taxon>
        <taxon>Fungi</taxon>
        <taxon>Dikarya</taxon>
        <taxon>Basidiomycota</taxon>
        <taxon>Agaricomycotina</taxon>
        <taxon>Agaricomycetes</taxon>
        <taxon>Agaricomycetidae</taxon>
        <taxon>Agaricales</taxon>
        <taxon>Marasmiineae</taxon>
        <taxon>Omphalotaceae</taxon>
        <taxon>Lentinula</taxon>
    </lineage>
</organism>
<evidence type="ECO:0000256" key="2">
    <source>
        <dbReference type="SAM" id="MobiDB-lite"/>
    </source>
</evidence>
<gene>
    <name evidence="3" type="ORF">C8R41DRAFT_870699</name>
</gene>
<feature type="compositionally biased region" description="Basic and acidic residues" evidence="2">
    <location>
        <begin position="180"/>
        <end position="194"/>
    </location>
</feature>
<comment type="caution">
    <text evidence="3">The sequence shown here is derived from an EMBL/GenBank/DDBJ whole genome shotgun (WGS) entry which is preliminary data.</text>
</comment>
<keyword evidence="1" id="KW-0233">DNA recombination</keyword>
<proteinExistence type="predicted"/>
<dbReference type="Gene3D" id="1.10.443.10">
    <property type="entry name" value="Intergrase catalytic core"/>
    <property type="match status" value="1"/>
</dbReference>
<evidence type="ECO:0000313" key="4">
    <source>
        <dbReference type="Proteomes" id="UP001150217"/>
    </source>
</evidence>
<reference evidence="3" key="1">
    <citation type="submission" date="2022-08" db="EMBL/GenBank/DDBJ databases">
        <title>A Global Phylogenomic Analysis of the Shiitake Genus Lentinula.</title>
        <authorList>
            <consortium name="DOE Joint Genome Institute"/>
            <person name="Sierra-Patev S."/>
            <person name="Min B."/>
            <person name="Naranjo-Ortiz M."/>
            <person name="Looney B."/>
            <person name="Konkel Z."/>
            <person name="Slot J.C."/>
            <person name="Sakamoto Y."/>
            <person name="Steenwyk J.L."/>
            <person name="Rokas A."/>
            <person name="Carro J."/>
            <person name="Camarero S."/>
            <person name="Ferreira P."/>
            <person name="Molpeceres G."/>
            <person name="Ruiz-Duenas F.J."/>
            <person name="Serrano A."/>
            <person name="Henrissat B."/>
            <person name="Drula E."/>
            <person name="Hughes K.W."/>
            <person name="Mata J.L."/>
            <person name="Ishikawa N.K."/>
            <person name="Vargas-Isla R."/>
            <person name="Ushijima S."/>
            <person name="Smith C.A."/>
            <person name="Ahrendt S."/>
            <person name="Andreopoulos W."/>
            <person name="He G."/>
            <person name="Labutti K."/>
            <person name="Lipzen A."/>
            <person name="Ng V."/>
            <person name="Riley R."/>
            <person name="Sandor L."/>
            <person name="Barry K."/>
            <person name="Martinez A.T."/>
            <person name="Xiao Y."/>
            <person name="Gibbons J.G."/>
            <person name="Terashima K."/>
            <person name="Grigoriev I.V."/>
            <person name="Hibbett D.S."/>
        </authorList>
    </citation>
    <scope>NUCLEOTIDE SEQUENCE</scope>
    <source>
        <strain evidence="3">RHP3577 ss4</strain>
    </source>
</reference>
<evidence type="ECO:0008006" key="5">
    <source>
        <dbReference type="Google" id="ProtNLM"/>
    </source>
</evidence>
<accession>A0ABQ8V2G1</accession>
<feature type="region of interest" description="Disordered" evidence="2">
    <location>
        <begin position="249"/>
        <end position="268"/>
    </location>
</feature>
<evidence type="ECO:0000256" key="1">
    <source>
        <dbReference type="ARBA" id="ARBA00023172"/>
    </source>
</evidence>
<feature type="region of interest" description="Disordered" evidence="2">
    <location>
        <begin position="22"/>
        <end position="41"/>
    </location>
</feature>
<sequence length="847" mass="95873">MSAQRLAHATSKLEVLTPSSISSSNYRLHSPLNGQSTRDKKYTCSLSPTAPKSALTKLEAIVEAPSTPSTQRLEAIVEAPSTSSTQRCSLSPTAPKAQSNHRSAVHSIYSTVSPREIKNGGAHCHQQPQALIRLKLIIEEPYALSTKWLKIIVKAILTLSIQWLVHAKSKIEVLVVTDSPRDPRKASKKQKTEETITGSPVKRLSDLRRETNVNTTAHIRAPNTIKKYEEVIKRGRKWLEDFLDAEEKARDCDENEEDEDGSDFKEDRSTAALQQTASEFRGCLDGKPRESTPEAIAMFMSWKCYTEGRKIATANQIHAAFKYYYTHLNGDKYRGPWRYDGAQREWVGNPCDAAQVADLHDGCKRKDGEAERHHSMPASIIVMERLYAYSITICPDDYPVADVKSLALKTSHLRFRAYASLGFTIWTKNSETSNLQAKHIDRNPLPRPGATPSDPPFIQINLRDRKNWQKKQGKNETQLNGHRYNLYPQKIRAICAYTHLSIWMSFSEQYILRRKYAPEDYIFPNINVNGITIQNKPVTPEAVQKMINEFTTAAGVPGAFTTHCFRRGGAQYRFMFAPVGERWTLARIRWWGGWAPNEKRDTLIRYLLDELNTYEEDHSDALAPVDRRASESHAGEAAEMGPVSAAECRNLFQMQSFFIQKTVKNEVFAALTTPSLVQQIGSVPGYRHTNGPNISPSFIYPAIHSTNSVSIPSEIYAPPPPLIPASKNPQTTYIQASSMSSSPPAFLPGLEHLPTIPNIRPGPEGWKQIVHDWEHADPNRHHHYALRDWKTEWAKATKLASNYNKRKLIATEFIEEFEHDEEKFKLAYPSCKKGIEQLLHEIHIEDK</sequence>
<dbReference type="SUPFAM" id="SSF56349">
    <property type="entry name" value="DNA breaking-rejoining enzymes"/>
    <property type="match status" value="1"/>
</dbReference>
<name>A0ABQ8V2G1_9AGAR</name>
<feature type="compositionally biased region" description="Polar residues" evidence="2">
    <location>
        <begin position="22"/>
        <end position="36"/>
    </location>
</feature>
<protein>
    <recommendedName>
        <fullName evidence="5">Ndc10 domain-containing protein</fullName>
    </recommendedName>
</protein>
<keyword evidence="4" id="KW-1185">Reference proteome</keyword>
<feature type="region of interest" description="Disordered" evidence="2">
    <location>
        <begin position="84"/>
        <end position="105"/>
    </location>
</feature>
<feature type="region of interest" description="Disordered" evidence="2">
    <location>
        <begin position="180"/>
        <end position="200"/>
    </location>
</feature>
<dbReference type="InterPro" id="IPR013762">
    <property type="entry name" value="Integrase-like_cat_sf"/>
</dbReference>
<evidence type="ECO:0000313" key="3">
    <source>
        <dbReference type="EMBL" id="KAJ4470727.1"/>
    </source>
</evidence>
<dbReference type="InterPro" id="IPR011010">
    <property type="entry name" value="DNA_brk_join_enz"/>
</dbReference>
<dbReference type="Proteomes" id="UP001150217">
    <property type="component" value="Unassembled WGS sequence"/>
</dbReference>
<dbReference type="EMBL" id="JANVFT010000090">
    <property type="protein sequence ID" value="KAJ4470727.1"/>
    <property type="molecule type" value="Genomic_DNA"/>
</dbReference>